<evidence type="ECO:0000313" key="2">
    <source>
        <dbReference type="EMBL" id="KAI1729025.1"/>
    </source>
</evidence>
<comment type="caution">
    <text evidence="2">The sequence shown here is derived from an EMBL/GenBank/DDBJ whole genome shotgun (WGS) entry which is preliminary data.</text>
</comment>
<organism evidence="2 3">
    <name type="scientific">Ditylenchus destructor</name>
    <dbReference type="NCBI Taxonomy" id="166010"/>
    <lineage>
        <taxon>Eukaryota</taxon>
        <taxon>Metazoa</taxon>
        <taxon>Ecdysozoa</taxon>
        <taxon>Nematoda</taxon>
        <taxon>Chromadorea</taxon>
        <taxon>Rhabditida</taxon>
        <taxon>Tylenchina</taxon>
        <taxon>Tylenchomorpha</taxon>
        <taxon>Sphaerularioidea</taxon>
        <taxon>Anguinidae</taxon>
        <taxon>Anguininae</taxon>
        <taxon>Ditylenchus</taxon>
    </lineage>
</organism>
<evidence type="ECO:0000256" key="1">
    <source>
        <dbReference type="SAM" id="MobiDB-lite"/>
    </source>
</evidence>
<evidence type="ECO:0000313" key="3">
    <source>
        <dbReference type="Proteomes" id="UP001201812"/>
    </source>
</evidence>
<proteinExistence type="predicted"/>
<reference evidence="2" key="1">
    <citation type="submission" date="2022-01" db="EMBL/GenBank/DDBJ databases">
        <title>Genome Sequence Resource for Two Populations of Ditylenchus destructor, the Migratory Endoparasitic Phytonematode.</title>
        <authorList>
            <person name="Zhang H."/>
            <person name="Lin R."/>
            <person name="Xie B."/>
        </authorList>
    </citation>
    <scope>NUCLEOTIDE SEQUENCE</scope>
    <source>
        <strain evidence="2">BazhouSP</strain>
    </source>
</reference>
<keyword evidence="2" id="KW-0547">Nucleotide-binding</keyword>
<name>A0AAD4NLF2_9BILA</name>
<sequence>MLQEKEEPYDPSYDDPVLDEEKGDNDEYNPFAHFSEEYIDKREKQLEQQTRHRPRLTVRQQQIKKDNEVWENNRLARSGVVAFADEMDSNFESEVDENRVTLQVHNIVPPFLDGRIAYTYQTLPVIPVCFKV</sequence>
<keyword evidence="2" id="KW-0067">ATP-binding</keyword>
<dbReference type="GO" id="GO:0004386">
    <property type="term" value="F:helicase activity"/>
    <property type="evidence" value="ECO:0007669"/>
    <property type="project" value="UniProtKB-KW"/>
</dbReference>
<protein>
    <submittedName>
        <fullName evidence="2">Pre-mRNA-splicing factor ATP-dependent RNA helicase mog-1</fullName>
    </submittedName>
</protein>
<keyword evidence="2" id="KW-0347">Helicase</keyword>
<feature type="region of interest" description="Disordered" evidence="1">
    <location>
        <begin position="1"/>
        <end position="29"/>
    </location>
</feature>
<accession>A0AAD4NLF2</accession>
<keyword evidence="2" id="KW-0378">Hydrolase</keyword>
<dbReference type="AlphaFoldDB" id="A0AAD4NLF2"/>
<keyword evidence="3" id="KW-1185">Reference proteome</keyword>
<dbReference type="EMBL" id="JAKKPZ010000001">
    <property type="protein sequence ID" value="KAI1729025.1"/>
    <property type="molecule type" value="Genomic_DNA"/>
</dbReference>
<gene>
    <name evidence="2" type="ORF">DdX_01240</name>
</gene>
<feature type="compositionally biased region" description="Acidic residues" evidence="1">
    <location>
        <begin position="9"/>
        <end position="27"/>
    </location>
</feature>
<dbReference type="Proteomes" id="UP001201812">
    <property type="component" value="Unassembled WGS sequence"/>
</dbReference>